<organism evidence="2 3">
    <name type="scientific">Luteipulveratus mongoliensis</name>
    <dbReference type="NCBI Taxonomy" id="571913"/>
    <lineage>
        <taxon>Bacteria</taxon>
        <taxon>Bacillati</taxon>
        <taxon>Actinomycetota</taxon>
        <taxon>Actinomycetes</taxon>
        <taxon>Micrococcales</taxon>
        <taxon>Dermacoccaceae</taxon>
        <taxon>Luteipulveratus</taxon>
    </lineage>
</organism>
<reference evidence="2 3" key="1">
    <citation type="submission" date="2015-03" db="EMBL/GenBank/DDBJ databases">
        <title>Luteipulveratus halotolerans sp. nov., a novel actinobacterium (Dermacoccaceae) from Sarawak, Malaysia.</title>
        <authorList>
            <person name="Juboi H."/>
            <person name="Basik A."/>
            <person name="Shamsul S.S."/>
            <person name="Arnold P."/>
            <person name="Schmitt E.K."/>
            <person name="Sanglier J.-J."/>
            <person name="Yeo T."/>
        </authorList>
    </citation>
    <scope>NUCLEOTIDE SEQUENCE [LARGE SCALE GENOMIC DNA]</scope>
    <source>
        <strain evidence="2 3">MN07-A0370</strain>
    </source>
</reference>
<keyword evidence="3" id="KW-1185">Reference proteome</keyword>
<dbReference type="RefSeq" id="WP_052589622.1">
    <property type="nucleotide sequence ID" value="NZ_CP011112.1"/>
</dbReference>
<keyword evidence="1" id="KW-0472">Membrane</keyword>
<dbReference type="Proteomes" id="UP000066480">
    <property type="component" value="Chromosome"/>
</dbReference>
<dbReference type="KEGG" id="lmoi:VV02_02745"/>
<gene>
    <name evidence="2" type="ORF">VV02_02745</name>
</gene>
<evidence type="ECO:0000256" key="1">
    <source>
        <dbReference type="SAM" id="Phobius"/>
    </source>
</evidence>
<accession>A0A0K1JE97</accession>
<sequence length="224" mass="23501">MTPRPPRLGASLARSFAIAWLAAAASTTAHLMAGGAVPRTASAVAVVTFLSFVGLPLTRRELTTGRTTCLLAVLQVLVHVAHMLSAGRPSPVHGGHGHLATSAAPTQTYDHTGHDMGAADLLPTPTMLVAHAAVALLIGWVLSRSEGAWRFACAVYAVLSALPAVARARLTVLRLGSLLFVYAGRPSAVRTSPLGVGWRRPHALQTLWSPSRPARRGPPVLRFA</sequence>
<keyword evidence="1" id="KW-1133">Transmembrane helix</keyword>
<keyword evidence="1" id="KW-0812">Transmembrane</keyword>
<dbReference type="STRING" id="571913.VV02_02745"/>
<proteinExistence type="predicted"/>
<feature type="transmembrane region" description="Helical" evidence="1">
    <location>
        <begin position="121"/>
        <end position="142"/>
    </location>
</feature>
<dbReference type="OrthoDB" id="4872150at2"/>
<name>A0A0K1JE97_9MICO</name>
<protein>
    <submittedName>
        <fullName evidence="2">Uncharacterized protein</fullName>
    </submittedName>
</protein>
<dbReference type="EMBL" id="CP011112">
    <property type="protein sequence ID" value="AKU15029.1"/>
    <property type="molecule type" value="Genomic_DNA"/>
</dbReference>
<evidence type="ECO:0000313" key="3">
    <source>
        <dbReference type="Proteomes" id="UP000066480"/>
    </source>
</evidence>
<feature type="transmembrane region" description="Helical" evidence="1">
    <location>
        <begin position="40"/>
        <end position="58"/>
    </location>
</feature>
<dbReference type="AlphaFoldDB" id="A0A0K1JE97"/>
<evidence type="ECO:0000313" key="2">
    <source>
        <dbReference type="EMBL" id="AKU15029.1"/>
    </source>
</evidence>